<dbReference type="Proteomes" id="UP000663840">
    <property type="component" value="Unassembled WGS sequence"/>
</dbReference>
<dbReference type="SUPFAM" id="SSF56112">
    <property type="entry name" value="Protein kinase-like (PK-like)"/>
    <property type="match status" value="1"/>
</dbReference>
<evidence type="ECO:0000313" key="3">
    <source>
        <dbReference type="Proteomes" id="UP000663840"/>
    </source>
</evidence>
<dbReference type="AlphaFoldDB" id="A0A8H3H4Z5"/>
<name>A0A8H3H4Z5_9AGAM</name>
<proteinExistence type="predicted"/>
<dbReference type="PANTHER" id="PTHR38248:SF2">
    <property type="entry name" value="FUNK1 11"/>
    <property type="match status" value="1"/>
</dbReference>
<dbReference type="InterPro" id="IPR040976">
    <property type="entry name" value="Pkinase_fungal"/>
</dbReference>
<evidence type="ECO:0000313" key="2">
    <source>
        <dbReference type="EMBL" id="CAE6481168.1"/>
    </source>
</evidence>
<dbReference type="PANTHER" id="PTHR38248">
    <property type="entry name" value="FUNK1 6"/>
    <property type="match status" value="1"/>
</dbReference>
<comment type="caution">
    <text evidence="2">The sequence shown here is derived from an EMBL/GenBank/DDBJ whole genome shotgun (WGS) entry which is preliminary data.</text>
</comment>
<feature type="domain" description="Fungal-type protein kinase" evidence="1">
    <location>
        <begin position="291"/>
        <end position="557"/>
    </location>
</feature>
<organism evidence="2 3">
    <name type="scientific">Rhizoctonia solani</name>
    <dbReference type="NCBI Taxonomy" id="456999"/>
    <lineage>
        <taxon>Eukaryota</taxon>
        <taxon>Fungi</taxon>
        <taxon>Dikarya</taxon>
        <taxon>Basidiomycota</taxon>
        <taxon>Agaricomycotina</taxon>
        <taxon>Agaricomycetes</taxon>
        <taxon>Cantharellales</taxon>
        <taxon>Ceratobasidiaceae</taxon>
        <taxon>Rhizoctonia</taxon>
    </lineage>
</organism>
<evidence type="ECO:0000259" key="1">
    <source>
        <dbReference type="Pfam" id="PF17667"/>
    </source>
</evidence>
<protein>
    <recommendedName>
        <fullName evidence="1">Fungal-type protein kinase domain-containing protein</fullName>
    </recommendedName>
</protein>
<dbReference type="EMBL" id="CAJMWR010004053">
    <property type="protein sequence ID" value="CAE6481168.1"/>
    <property type="molecule type" value="Genomic_DNA"/>
</dbReference>
<dbReference type="Pfam" id="PF17667">
    <property type="entry name" value="Pkinase_fungal"/>
    <property type="match status" value="1"/>
</dbReference>
<gene>
    <name evidence="2" type="ORF">RDB_LOCUS133486</name>
</gene>
<sequence length="764" mass="86940">MLASCRSSSPIRRGIPPLETRSAFEALRDIRDSAFLQDVDPEAFQQSYLLRHSLSPSSWSPEEESYVNSIRNVSRKQEESLYTGHAPLLRLLNHISEQVSKNIKRTQLEALFFYSGDKTKVTNPFSSHYHAPDIIVVKGTSQVFHTIDYSTVHLKETTWCSAVAVGEAKVKKSGQYQLANYLRNHLQLHPELNATLGLTIKSNGYALFYHDANVIHRATFRWDKPAPLYSFIETLYARPFQDTSMQILDPESSHPAWATMIGSDIYLSEAPRAQVGPGQRRYTTTAVNLTNNEMIFIKDIWRDERRSFFEASLFQQAHEGKPMAGLMLVHSHGYVTDDSGEYLRTSHLRSASAEEETTIRYKMRMVTRDIGRRLEEIKSLRHFLCVMYDACAVQRNLYRKCRILHRDISDGNIMIAPSTNEYQERCAEGYADAKFLNQVLARDKDCKPKPECLVVDLGNGADLRVGRGQTALTERTGTPKFIARSVSFGDLLSLEDNDSAGVTMPSVDGPLGDYCPFMHTTEYQATNSSDSVSQSEPKFSHRLFHDAESTFWVIAWTLVRSTGEEYQLEKDPDTNFRRFYHTMCRHYPIPEDEDSRSMICKKDPKYWISLLHPDLQIIGPMLSKMFVYIRPEWAYRPDLDPEHAHEALMRLLLAEIIRIDMNNEDIPIAIGRRAVPPPPPNMPNLPLSMNSASMNPSISRSRTADSMDPRHNNIVGAQSDAQLAVGLGAVASPDPTEYTDRCDLKDQAKSLKWRRETCKLLEPN</sequence>
<reference evidence="2" key="1">
    <citation type="submission" date="2021-01" db="EMBL/GenBank/DDBJ databases">
        <authorList>
            <person name="Kaushik A."/>
        </authorList>
    </citation>
    <scope>NUCLEOTIDE SEQUENCE</scope>
    <source>
        <strain evidence="2">AG1-1A</strain>
    </source>
</reference>
<accession>A0A8H3H4Z5</accession>
<dbReference type="InterPro" id="IPR011009">
    <property type="entry name" value="Kinase-like_dom_sf"/>
</dbReference>